<comment type="caution">
    <text evidence="1">The sequence shown here is derived from an EMBL/GenBank/DDBJ whole genome shotgun (WGS) entry which is preliminary data.</text>
</comment>
<dbReference type="Gene3D" id="2.180.10.10">
    <property type="entry name" value="RHS repeat-associated core"/>
    <property type="match status" value="1"/>
</dbReference>
<dbReference type="Pfam" id="PF05593">
    <property type="entry name" value="RHS_repeat"/>
    <property type="match status" value="1"/>
</dbReference>
<evidence type="ECO:0000313" key="1">
    <source>
        <dbReference type="EMBL" id="GLS24609.1"/>
    </source>
</evidence>
<evidence type="ECO:0000313" key="2">
    <source>
        <dbReference type="Proteomes" id="UP001156870"/>
    </source>
</evidence>
<dbReference type="InterPro" id="IPR031325">
    <property type="entry name" value="RHS_repeat"/>
</dbReference>
<dbReference type="AlphaFoldDB" id="A0AA37T260"/>
<dbReference type="Proteomes" id="UP001156870">
    <property type="component" value="Unassembled WGS sequence"/>
</dbReference>
<proteinExistence type="predicted"/>
<dbReference type="RefSeq" id="WP_232595748.1">
    <property type="nucleotide sequence ID" value="NZ_BSPD01000011.1"/>
</dbReference>
<organism evidence="1 2">
    <name type="scientific">Marinibactrum halimedae</name>
    <dbReference type="NCBI Taxonomy" id="1444977"/>
    <lineage>
        <taxon>Bacteria</taxon>
        <taxon>Pseudomonadati</taxon>
        <taxon>Pseudomonadota</taxon>
        <taxon>Gammaproteobacteria</taxon>
        <taxon>Cellvibrionales</taxon>
        <taxon>Cellvibrionaceae</taxon>
        <taxon>Marinibactrum</taxon>
    </lineage>
</organism>
<dbReference type="EMBL" id="BSPD01000011">
    <property type="protein sequence ID" value="GLS24609.1"/>
    <property type="molecule type" value="Genomic_DNA"/>
</dbReference>
<keyword evidence="2" id="KW-1185">Reference proteome</keyword>
<name>A0AA37T260_9GAMM</name>
<evidence type="ECO:0008006" key="3">
    <source>
        <dbReference type="Google" id="ProtNLM"/>
    </source>
</evidence>
<sequence length="122" mass="14071">MRGKEQKLQTHYYYNSRHQLTKVEKGKNGQKESEVTFQYDPLGRRIGKTTAEKHVEFLWDGDVLLRETDHPNQPGKILHGRLHFFELGTSRITVVSSGPFKGRSPLIHVNNRGWIDTNSIGE</sequence>
<accession>A0AA37T260</accession>
<protein>
    <recommendedName>
        <fullName evidence="3">RHS repeat protein</fullName>
    </recommendedName>
</protein>
<reference evidence="1 2" key="1">
    <citation type="journal article" date="2014" name="Int. J. Syst. Evol. Microbiol.">
        <title>Complete genome sequence of Corynebacterium casei LMG S-19264T (=DSM 44701T), isolated from a smear-ripened cheese.</title>
        <authorList>
            <consortium name="US DOE Joint Genome Institute (JGI-PGF)"/>
            <person name="Walter F."/>
            <person name="Albersmeier A."/>
            <person name="Kalinowski J."/>
            <person name="Ruckert C."/>
        </authorList>
    </citation>
    <scope>NUCLEOTIDE SEQUENCE [LARGE SCALE GENOMIC DNA]</scope>
    <source>
        <strain evidence="1 2">NBRC 110095</strain>
    </source>
</reference>
<gene>
    <name evidence="1" type="ORF">GCM10007877_03230</name>
</gene>